<dbReference type="InterPro" id="IPR036388">
    <property type="entry name" value="WH-like_DNA-bd_sf"/>
</dbReference>
<sequence>MIDLAEHMNGKYIPTKEIADRQDVSLKYMTKIIQVLTKSGMLDGQHGKGGGYKLSRDPAEYCAGYILRLTEGTLAPVACIDETDCKCDRAYECRTRPMWNELDKLISEYLDGITIADLMEGNAANNYVSDVVRNNALV</sequence>
<dbReference type="AlphaFoldDB" id="A0A223ARG1"/>
<protein>
    <submittedName>
        <fullName evidence="2">Rrf2 family transcriptional regulator</fullName>
    </submittedName>
</protein>
<proteinExistence type="predicted"/>
<dbReference type="Gene3D" id="1.10.10.10">
    <property type="entry name" value="Winged helix-like DNA-binding domain superfamily/Winged helix DNA-binding domain"/>
    <property type="match status" value="1"/>
</dbReference>
<accession>A0A223ARG1</accession>
<keyword evidence="3" id="KW-1185">Reference proteome</keyword>
<dbReference type="GO" id="GO:0005829">
    <property type="term" value="C:cytosol"/>
    <property type="evidence" value="ECO:0007669"/>
    <property type="project" value="TreeGrafter"/>
</dbReference>
<evidence type="ECO:0000313" key="2">
    <source>
        <dbReference type="EMBL" id="ASS37550.1"/>
    </source>
</evidence>
<keyword evidence="1" id="KW-0238">DNA-binding</keyword>
<dbReference type="Proteomes" id="UP000214689">
    <property type="component" value="Chromosome"/>
</dbReference>
<reference evidence="3" key="1">
    <citation type="submission" date="2016-05" db="EMBL/GenBank/DDBJ databases">
        <authorList>
            <person name="Holder M.E."/>
            <person name="Ajami N.J."/>
            <person name="Petrosino J.F."/>
        </authorList>
    </citation>
    <scope>NUCLEOTIDE SEQUENCE [LARGE SCALE GENOMIC DNA]</scope>
    <source>
        <strain evidence="3">ATCC 700696</strain>
    </source>
</reference>
<dbReference type="GO" id="GO:0003677">
    <property type="term" value="F:DNA binding"/>
    <property type="evidence" value="ECO:0007669"/>
    <property type="project" value="UniProtKB-KW"/>
</dbReference>
<dbReference type="NCBIfam" id="TIGR00738">
    <property type="entry name" value="rrf2_super"/>
    <property type="match status" value="1"/>
</dbReference>
<dbReference type="EMBL" id="CP016199">
    <property type="protein sequence ID" value="ASS37550.1"/>
    <property type="molecule type" value="Genomic_DNA"/>
</dbReference>
<dbReference type="PANTHER" id="PTHR33221:SF5">
    <property type="entry name" value="HTH-TYPE TRANSCRIPTIONAL REGULATOR ISCR"/>
    <property type="match status" value="1"/>
</dbReference>
<evidence type="ECO:0000256" key="1">
    <source>
        <dbReference type="ARBA" id="ARBA00023125"/>
    </source>
</evidence>
<name>A0A223ARG1_9FIRM</name>
<dbReference type="OrthoDB" id="9808360at2"/>
<gene>
    <name evidence="2" type="ORF">AXF17_03140</name>
</gene>
<dbReference type="PANTHER" id="PTHR33221">
    <property type="entry name" value="WINGED HELIX-TURN-HELIX TRANSCRIPTIONAL REGULATOR, RRF2 FAMILY"/>
    <property type="match status" value="1"/>
</dbReference>
<dbReference type="Pfam" id="PF02082">
    <property type="entry name" value="Rrf2"/>
    <property type="match status" value="1"/>
</dbReference>
<dbReference type="GO" id="GO:0003700">
    <property type="term" value="F:DNA-binding transcription factor activity"/>
    <property type="evidence" value="ECO:0007669"/>
    <property type="project" value="TreeGrafter"/>
</dbReference>
<dbReference type="InterPro" id="IPR000944">
    <property type="entry name" value="Tscrpt_reg_Rrf2"/>
</dbReference>
<dbReference type="PROSITE" id="PS51197">
    <property type="entry name" value="HTH_RRF2_2"/>
    <property type="match status" value="1"/>
</dbReference>
<dbReference type="InterPro" id="IPR036390">
    <property type="entry name" value="WH_DNA-bd_sf"/>
</dbReference>
<dbReference type="SUPFAM" id="SSF46785">
    <property type="entry name" value="Winged helix' DNA-binding domain"/>
    <property type="match status" value="1"/>
</dbReference>
<evidence type="ECO:0000313" key="3">
    <source>
        <dbReference type="Proteomes" id="UP000214689"/>
    </source>
</evidence>
<organism evidence="2 3">
    <name type="scientific">Mogibacterium pumilum</name>
    <dbReference type="NCBI Taxonomy" id="86332"/>
    <lineage>
        <taxon>Bacteria</taxon>
        <taxon>Bacillati</taxon>
        <taxon>Bacillota</taxon>
        <taxon>Clostridia</taxon>
        <taxon>Peptostreptococcales</taxon>
        <taxon>Anaerovoracaceae</taxon>
        <taxon>Mogibacterium</taxon>
    </lineage>
</organism>